<dbReference type="EMBL" id="CP114588">
    <property type="protein sequence ID" value="WBA08726.1"/>
    <property type="molecule type" value="Genomic_DNA"/>
</dbReference>
<organism evidence="7 8">
    <name type="scientific">Salinivibrio kushneri</name>
    <dbReference type="NCBI Taxonomy" id="1908198"/>
    <lineage>
        <taxon>Bacteria</taxon>
        <taxon>Pseudomonadati</taxon>
        <taxon>Pseudomonadota</taxon>
        <taxon>Gammaproteobacteria</taxon>
        <taxon>Vibrionales</taxon>
        <taxon>Vibrionaceae</taxon>
        <taxon>Salinivibrio</taxon>
    </lineage>
</organism>
<keyword evidence="3 6" id="KW-0812">Transmembrane</keyword>
<dbReference type="GO" id="GO:0016020">
    <property type="term" value="C:membrane"/>
    <property type="evidence" value="ECO:0007669"/>
    <property type="project" value="UniProtKB-SubCell"/>
</dbReference>
<feature type="transmembrane region" description="Helical" evidence="6">
    <location>
        <begin position="75"/>
        <end position="95"/>
    </location>
</feature>
<reference evidence="7" key="1">
    <citation type="submission" date="2022-09" db="EMBL/GenBank/DDBJ databases">
        <authorList>
            <person name="Li Z.-J."/>
        </authorList>
    </citation>
    <scope>NUCLEOTIDE SEQUENCE</scope>
    <source>
        <strain evidence="7">TGB11</strain>
    </source>
</reference>
<feature type="transmembrane region" description="Helical" evidence="6">
    <location>
        <begin position="34"/>
        <end position="63"/>
    </location>
</feature>
<evidence type="ECO:0000256" key="5">
    <source>
        <dbReference type="ARBA" id="ARBA00023136"/>
    </source>
</evidence>
<feature type="transmembrane region" description="Helical" evidence="6">
    <location>
        <begin position="101"/>
        <end position="120"/>
    </location>
</feature>
<keyword evidence="5 6" id="KW-0472">Membrane</keyword>
<dbReference type="RefSeq" id="WP_077771842.1">
    <property type="nucleotide sequence ID" value="NZ_CP114588.1"/>
</dbReference>
<dbReference type="GO" id="GO:0016787">
    <property type="term" value="F:hydrolase activity"/>
    <property type="evidence" value="ECO:0007669"/>
    <property type="project" value="TreeGrafter"/>
</dbReference>
<feature type="transmembrane region" description="Helical" evidence="6">
    <location>
        <begin position="156"/>
        <end position="176"/>
    </location>
</feature>
<protein>
    <submittedName>
        <fullName evidence="7">Lysoplasmalogenase</fullName>
    </submittedName>
</protein>
<feature type="transmembrane region" description="Helical" evidence="6">
    <location>
        <begin position="127"/>
        <end position="150"/>
    </location>
</feature>
<dbReference type="InterPro" id="IPR012506">
    <property type="entry name" value="TMEM86B-like"/>
</dbReference>
<proteinExistence type="inferred from homology"/>
<evidence type="ECO:0000313" key="7">
    <source>
        <dbReference type="EMBL" id="WBA08726.1"/>
    </source>
</evidence>
<evidence type="ECO:0000256" key="6">
    <source>
        <dbReference type="SAM" id="Phobius"/>
    </source>
</evidence>
<evidence type="ECO:0000256" key="4">
    <source>
        <dbReference type="ARBA" id="ARBA00022989"/>
    </source>
</evidence>
<keyword evidence="4 6" id="KW-1133">Transmembrane helix</keyword>
<evidence type="ECO:0000256" key="1">
    <source>
        <dbReference type="ARBA" id="ARBA00004141"/>
    </source>
</evidence>
<evidence type="ECO:0000256" key="2">
    <source>
        <dbReference type="ARBA" id="ARBA00007375"/>
    </source>
</evidence>
<dbReference type="PANTHER" id="PTHR31885">
    <property type="entry name" value="GH04784P"/>
    <property type="match status" value="1"/>
</dbReference>
<gene>
    <name evidence="7" type="ORF">N8M53_00395</name>
</gene>
<feature type="transmembrane region" description="Helical" evidence="6">
    <location>
        <begin position="188"/>
        <end position="208"/>
    </location>
</feature>
<dbReference type="PANTHER" id="PTHR31885:SF6">
    <property type="entry name" value="GH04784P"/>
    <property type="match status" value="1"/>
</dbReference>
<dbReference type="Pfam" id="PF07947">
    <property type="entry name" value="YhhN"/>
    <property type="match status" value="1"/>
</dbReference>
<dbReference type="AlphaFoldDB" id="A0AA47KKS2"/>
<name>A0AA47KKS2_9GAMM</name>
<accession>A0AA47KKS2</accession>
<evidence type="ECO:0000313" key="8">
    <source>
        <dbReference type="Proteomes" id="UP001164748"/>
    </source>
</evidence>
<sequence>MWSWFAVCCSGLLHISAAYRGPRWQFYLFKPLTIVMLMAIVGTHISASHYAQWVFVALLFSVVGDVFLMLPKDRFVQGLTSFLLAHLIYIFAFWAQFDGHMVWWLPAMLSGLGIIVFLLLLPNLGQLALPVAVYIAVITQMVWAAGEYWLNTHSPAAALALAGAISFMVSDTVLAFARFKGEFRPAQAMVMSSYFFAQALISASVVIAQGG</sequence>
<dbReference type="Proteomes" id="UP001164748">
    <property type="component" value="Chromosome"/>
</dbReference>
<comment type="subcellular location">
    <subcellularLocation>
        <location evidence="1">Membrane</location>
        <topology evidence="1">Multi-pass membrane protein</topology>
    </subcellularLocation>
</comment>
<evidence type="ECO:0000256" key="3">
    <source>
        <dbReference type="ARBA" id="ARBA00022692"/>
    </source>
</evidence>
<comment type="similarity">
    <text evidence="2">Belongs to the TMEM86 family.</text>
</comment>